<dbReference type="EMBL" id="JH815876">
    <property type="protein sequence ID" value="EKC42992.1"/>
    <property type="molecule type" value="Genomic_DNA"/>
</dbReference>
<gene>
    <name evidence="1" type="ORF">CGI_10023595</name>
</gene>
<proteinExistence type="predicted"/>
<reference evidence="1" key="1">
    <citation type="journal article" date="2012" name="Nature">
        <title>The oyster genome reveals stress adaptation and complexity of shell formation.</title>
        <authorList>
            <person name="Zhang G."/>
            <person name="Fang X."/>
            <person name="Guo X."/>
            <person name="Li L."/>
            <person name="Luo R."/>
            <person name="Xu F."/>
            <person name="Yang P."/>
            <person name="Zhang L."/>
            <person name="Wang X."/>
            <person name="Qi H."/>
            <person name="Xiong Z."/>
            <person name="Que H."/>
            <person name="Xie Y."/>
            <person name="Holland P.W."/>
            <person name="Paps J."/>
            <person name="Zhu Y."/>
            <person name="Wu F."/>
            <person name="Chen Y."/>
            <person name="Wang J."/>
            <person name="Peng C."/>
            <person name="Meng J."/>
            <person name="Yang L."/>
            <person name="Liu J."/>
            <person name="Wen B."/>
            <person name="Zhang N."/>
            <person name="Huang Z."/>
            <person name="Zhu Q."/>
            <person name="Feng Y."/>
            <person name="Mount A."/>
            <person name="Hedgecock D."/>
            <person name="Xu Z."/>
            <person name="Liu Y."/>
            <person name="Domazet-Loso T."/>
            <person name="Du Y."/>
            <person name="Sun X."/>
            <person name="Zhang S."/>
            <person name="Liu B."/>
            <person name="Cheng P."/>
            <person name="Jiang X."/>
            <person name="Li J."/>
            <person name="Fan D."/>
            <person name="Wang W."/>
            <person name="Fu W."/>
            <person name="Wang T."/>
            <person name="Wang B."/>
            <person name="Zhang J."/>
            <person name="Peng Z."/>
            <person name="Li Y."/>
            <person name="Li N."/>
            <person name="Wang J."/>
            <person name="Chen M."/>
            <person name="He Y."/>
            <person name="Tan F."/>
            <person name="Song X."/>
            <person name="Zheng Q."/>
            <person name="Huang R."/>
            <person name="Yang H."/>
            <person name="Du X."/>
            <person name="Chen L."/>
            <person name="Yang M."/>
            <person name="Gaffney P.M."/>
            <person name="Wang S."/>
            <person name="Luo L."/>
            <person name="She Z."/>
            <person name="Ming Y."/>
            <person name="Huang W."/>
            <person name="Zhang S."/>
            <person name="Huang B."/>
            <person name="Zhang Y."/>
            <person name="Qu T."/>
            <person name="Ni P."/>
            <person name="Miao G."/>
            <person name="Wang J."/>
            <person name="Wang Q."/>
            <person name="Steinberg C.E."/>
            <person name="Wang H."/>
            <person name="Li N."/>
            <person name="Qian L."/>
            <person name="Zhang G."/>
            <person name="Li Y."/>
            <person name="Yang H."/>
            <person name="Liu X."/>
            <person name="Wang J."/>
            <person name="Yin Y."/>
            <person name="Wang J."/>
        </authorList>
    </citation>
    <scope>NUCLEOTIDE SEQUENCE [LARGE SCALE GENOMIC DNA]</scope>
    <source>
        <strain evidence="1">05x7-T-G4-1.051#20</strain>
    </source>
</reference>
<dbReference type="HOGENOM" id="CLU_2943967_0_0_1"/>
<evidence type="ECO:0000313" key="1">
    <source>
        <dbReference type="EMBL" id="EKC42992.1"/>
    </source>
</evidence>
<name>K1R0X9_MAGGI</name>
<dbReference type="InParanoid" id="K1R0X9"/>
<organism evidence="1">
    <name type="scientific">Magallana gigas</name>
    <name type="common">Pacific oyster</name>
    <name type="synonym">Crassostrea gigas</name>
    <dbReference type="NCBI Taxonomy" id="29159"/>
    <lineage>
        <taxon>Eukaryota</taxon>
        <taxon>Metazoa</taxon>
        <taxon>Spiralia</taxon>
        <taxon>Lophotrochozoa</taxon>
        <taxon>Mollusca</taxon>
        <taxon>Bivalvia</taxon>
        <taxon>Autobranchia</taxon>
        <taxon>Pteriomorphia</taxon>
        <taxon>Ostreida</taxon>
        <taxon>Ostreoidea</taxon>
        <taxon>Ostreidae</taxon>
        <taxon>Magallana</taxon>
    </lineage>
</organism>
<accession>K1R0X9</accession>
<dbReference type="AlphaFoldDB" id="K1R0X9"/>
<sequence length="60" mass="6676">MKKLYLENRTSLSTNTDIRMINNGLNNNALTADIVPPNADSIIAENNNLLNDDSERLGFL</sequence>
<protein>
    <submittedName>
        <fullName evidence="1">Uncharacterized protein</fullName>
    </submittedName>
</protein>